<dbReference type="Proteomes" id="UP001437256">
    <property type="component" value="Unassembled WGS sequence"/>
</dbReference>
<accession>A0ABR3A114</accession>
<gene>
    <name evidence="2" type="ORF">AAF712_005856</name>
</gene>
<evidence type="ECO:0000313" key="3">
    <source>
        <dbReference type="Proteomes" id="UP001437256"/>
    </source>
</evidence>
<keyword evidence="3" id="KW-1185">Reference proteome</keyword>
<feature type="domain" description="F-box" evidence="1">
    <location>
        <begin position="6"/>
        <end position="57"/>
    </location>
</feature>
<reference evidence="2 3" key="1">
    <citation type="submission" date="2024-05" db="EMBL/GenBank/DDBJ databases">
        <title>A draft genome resource for the thread blight pathogen Marasmius tenuissimus strain MS-2.</title>
        <authorList>
            <person name="Yulfo-Soto G.E."/>
            <person name="Baruah I.K."/>
            <person name="Amoako-Attah I."/>
            <person name="Bukari Y."/>
            <person name="Meinhardt L.W."/>
            <person name="Bailey B.A."/>
            <person name="Cohen S.P."/>
        </authorList>
    </citation>
    <scope>NUCLEOTIDE SEQUENCE [LARGE SCALE GENOMIC DNA]</scope>
    <source>
        <strain evidence="2 3">MS-2</strain>
    </source>
</reference>
<evidence type="ECO:0000313" key="2">
    <source>
        <dbReference type="EMBL" id="KAL0067069.1"/>
    </source>
</evidence>
<name>A0ABR3A114_9AGAR</name>
<dbReference type="Pfam" id="PF12937">
    <property type="entry name" value="F-box-like"/>
    <property type="match status" value="1"/>
</dbReference>
<sequence>MKSPTCRMPVEILSSIFQFLSPTGGLVHRGTTPWWRFSHVCRHWRNVALNDPLLWSAPDYERPVLAMEMLRRSKDVPLRVLIIKWRDDEKNLDCPVTETLTEHVSRVSALEMYAGPRTGFSFDPLLKIDAPVPSLRSIHLACILPYMFPGSTPFEFALPEHILDAHSLDRLVIKGFLLSSYNFTHAALANLTSIHLSLFTDEGNNLKPGIEELLTLTQRVTNLEALSLEILRGTTSFVPGHVVPPASKTDAPVSLPRLSSLRLQGNLDCVHLVNYWTFPTSTRVEVVGKFATPAHSRPVDADFTSLSRLIPPSSSTSIVIEGDYRVWSHQNFWVTGVSVYYTDSPLTETPSIKFELDIEHSESMLRRLLKSLSPSQVGTLHFICTSSTPEPVYTDIIQDCFGSLGGIQRMSMRGVDPTFARLVLGRTVRRSGDSNVEAAVFPGIRAFELDCGQSLDGEGCMMELSETLRLRKQYGASFETLKLGGAPPDLVGLRELEDMVGQLVLS</sequence>
<organism evidence="2 3">
    <name type="scientific">Marasmius tenuissimus</name>
    <dbReference type="NCBI Taxonomy" id="585030"/>
    <lineage>
        <taxon>Eukaryota</taxon>
        <taxon>Fungi</taxon>
        <taxon>Dikarya</taxon>
        <taxon>Basidiomycota</taxon>
        <taxon>Agaricomycotina</taxon>
        <taxon>Agaricomycetes</taxon>
        <taxon>Agaricomycetidae</taxon>
        <taxon>Agaricales</taxon>
        <taxon>Marasmiineae</taxon>
        <taxon>Marasmiaceae</taxon>
        <taxon>Marasmius</taxon>
    </lineage>
</organism>
<protein>
    <recommendedName>
        <fullName evidence="1">F-box domain-containing protein</fullName>
    </recommendedName>
</protein>
<dbReference type="EMBL" id="JBBXMP010000029">
    <property type="protein sequence ID" value="KAL0067069.1"/>
    <property type="molecule type" value="Genomic_DNA"/>
</dbReference>
<dbReference type="InterPro" id="IPR036047">
    <property type="entry name" value="F-box-like_dom_sf"/>
</dbReference>
<dbReference type="Gene3D" id="1.20.1280.50">
    <property type="match status" value="1"/>
</dbReference>
<comment type="caution">
    <text evidence="2">The sequence shown here is derived from an EMBL/GenBank/DDBJ whole genome shotgun (WGS) entry which is preliminary data.</text>
</comment>
<dbReference type="InterPro" id="IPR001810">
    <property type="entry name" value="F-box_dom"/>
</dbReference>
<evidence type="ECO:0000259" key="1">
    <source>
        <dbReference type="Pfam" id="PF12937"/>
    </source>
</evidence>
<proteinExistence type="predicted"/>
<dbReference type="SUPFAM" id="SSF81383">
    <property type="entry name" value="F-box domain"/>
    <property type="match status" value="1"/>
</dbReference>